<gene>
    <name evidence="3" type="ORF">SASPL_114327</name>
</gene>
<accession>A0A8X8Y361</accession>
<dbReference type="Gene3D" id="1.10.8.10">
    <property type="entry name" value="DNA helicase RuvA subunit, C-terminal domain"/>
    <property type="match status" value="1"/>
</dbReference>
<dbReference type="Gene3D" id="1.10.238.200">
    <property type="entry name" value="Cullin, PONY binding domain"/>
    <property type="match status" value="2"/>
</dbReference>
<dbReference type="GO" id="GO:0097602">
    <property type="term" value="F:cullin family protein binding"/>
    <property type="evidence" value="ECO:0007669"/>
    <property type="project" value="TreeGrafter"/>
</dbReference>
<dbReference type="GO" id="GO:0032182">
    <property type="term" value="F:ubiquitin-like protein binding"/>
    <property type="evidence" value="ECO:0007669"/>
    <property type="project" value="TreeGrafter"/>
</dbReference>
<dbReference type="Gene3D" id="1.10.238.10">
    <property type="entry name" value="EF-hand"/>
    <property type="match status" value="1"/>
</dbReference>
<keyword evidence="4" id="KW-1185">Reference proteome</keyword>
<comment type="caution">
    <text evidence="3">The sequence shown here is derived from an EMBL/GenBank/DDBJ whole genome shotgun (WGS) entry which is preliminary data.</text>
</comment>
<dbReference type="InterPro" id="IPR042460">
    <property type="entry name" value="DCN1-like_PONY"/>
</dbReference>
<dbReference type="PANTHER" id="PTHR12281:SF2">
    <property type="entry name" value="DEFECTIVE IN CULLIN NEDDYLATION PROTEIN"/>
    <property type="match status" value="1"/>
</dbReference>
<dbReference type="GO" id="GO:0031624">
    <property type="term" value="F:ubiquitin conjugating enzyme binding"/>
    <property type="evidence" value="ECO:0007669"/>
    <property type="project" value="TreeGrafter"/>
</dbReference>
<organism evidence="3">
    <name type="scientific">Salvia splendens</name>
    <name type="common">Scarlet sage</name>
    <dbReference type="NCBI Taxonomy" id="180675"/>
    <lineage>
        <taxon>Eukaryota</taxon>
        <taxon>Viridiplantae</taxon>
        <taxon>Streptophyta</taxon>
        <taxon>Embryophyta</taxon>
        <taxon>Tracheophyta</taxon>
        <taxon>Spermatophyta</taxon>
        <taxon>Magnoliopsida</taxon>
        <taxon>eudicotyledons</taxon>
        <taxon>Gunneridae</taxon>
        <taxon>Pentapetalae</taxon>
        <taxon>asterids</taxon>
        <taxon>lamiids</taxon>
        <taxon>Lamiales</taxon>
        <taxon>Lamiaceae</taxon>
        <taxon>Nepetoideae</taxon>
        <taxon>Mentheae</taxon>
        <taxon>Salviinae</taxon>
        <taxon>Salvia</taxon>
        <taxon>Salvia subgen. Calosphace</taxon>
        <taxon>core Calosphace</taxon>
    </lineage>
</organism>
<evidence type="ECO:0000259" key="2">
    <source>
        <dbReference type="PROSITE" id="PS51229"/>
    </source>
</evidence>
<dbReference type="PANTHER" id="PTHR12281">
    <property type="entry name" value="RP42 RELATED"/>
    <property type="match status" value="1"/>
</dbReference>
<dbReference type="CDD" id="cd14350">
    <property type="entry name" value="UBA_DCNL"/>
    <property type="match status" value="1"/>
</dbReference>
<dbReference type="EMBL" id="PNBA02000005">
    <property type="protein sequence ID" value="KAG6423919.1"/>
    <property type="molecule type" value="Genomic_DNA"/>
</dbReference>
<dbReference type="Pfam" id="PF03556">
    <property type="entry name" value="Cullin_binding"/>
    <property type="match status" value="1"/>
</dbReference>
<dbReference type="AlphaFoldDB" id="A0A8X8Y361"/>
<reference evidence="3" key="1">
    <citation type="submission" date="2018-01" db="EMBL/GenBank/DDBJ databases">
        <authorList>
            <person name="Mao J.F."/>
        </authorList>
    </citation>
    <scope>NUCLEOTIDE SEQUENCE</scope>
    <source>
        <strain evidence="3">Huo1</strain>
        <tissue evidence="3">Leaf</tissue>
    </source>
</reference>
<protein>
    <recommendedName>
        <fullName evidence="1">Defective in cullin neddylation protein</fullName>
    </recommendedName>
</protein>
<dbReference type="FunFam" id="1.10.238.10:FF:000269">
    <property type="entry name" value="Defective in cullin neddylation protein"/>
    <property type="match status" value="1"/>
</dbReference>
<evidence type="ECO:0000313" key="3">
    <source>
        <dbReference type="EMBL" id="KAG6423919.1"/>
    </source>
</evidence>
<feature type="domain" description="DCUN1" evidence="2">
    <location>
        <begin position="61"/>
        <end position="295"/>
    </location>
</feature>
<name>A0A8X8Y361_SALSN</name>
<dbReference type="GO" id="GO:0000151">
    <property type="term" value="C:ubiquitin ligase complex"/>
    <property type="evidence" value="ECO:0007669"/>
    <property type="project" value="TreeGrafter"/>
</dbReference>
<dbReference type="Proteomes" id="UP000298416">
    <property type="component" value="Unassembled WGS sequence"/>
</dbReference>
<evidence type="ECO:0000313" key="4">
    <source>
        <dbReference type="Proteomes" id="UP000298416"/>
    </source>
</evidence>
<sequence length="312" mass="36496">MNKLGRGQRDKVQQFMSITGSRFPNGLKLEKVAVQALKASDWQFEGAFDIFYSHSHVKSAADTRHLEELYNRYKDPYADMILVDGITLMCTDLQVDPQDIVMLVVSWHMKAATMCEFSKQEFITGLQSLGIDSMEKLKERIPFMRSELKDEQKFREIYNYAFGWAKEKGQKSLALDTAIGMWQLLFAEKQWPLVDHWCQFLQARHNKAISRDTWSQLLEFARSLHSNSNPNFDQACHHYLHYHLQVIEGNDLKFRNLYTDVSKHQQLQIVDPALSNYDPEGAWPYLIDEFVDYLTEHGIIQKGKLNDWSYKL</sequence>
<dbReference type="GO" id="GO:0045116">
    <property type="term" value="P:protein neddylation"/>
    <property type="evidence" value="ECO:0007669"/>
    <property type="project" value="TreeGrafter"/>
</dbReference>
<dbReference type="PROSITE" id="PS51229">
    <property type="entry name" value="DCUN1"/>
    <property type="match status" value="1"/>
</dbReference>
<proteinExistence type="predicted"/>
<dbReference type="InterPro" id="IPR014764">
    <property type="entry name" value="DCN-prot"/>
</dbReference>
<dbReference type="InterPro" id="IPR005176">
    <property type="entry name" value="PONY_dom"/>
</dbReference>
<reference evidence="3" key="2">
    <citation type="submission" date="2020-08" db="EMBL/GenBank/DDBJ databases">
        <title>Plant Genome Project.</title>
        <authorList>
            <person name="Zhang R.-G."/>
        </authorList>
    </citation>
    <scope>NUCLEOTIDE SEQUENCE</scope>
    <source>
        <strain evidence="3">Huo1</strain>
        <tissue evidence="3">Leaf</tissue>
    </source>
</reference>
<dbReference type="Pfam" id="PF14555">
    <property type="entry name" value="UBA_4"/>
    <property type="match status" value="1"/>
</dbReference>
<comment type="function">
    <text evidence="1">Neddylation of cullins play an essential role in the regulation of SCF-type complexes activity.</text>
</comment>
<evidence type="ECO:0000256" key="1">
    <source>
        <dbReference type="RuleBase" id="RU410713"/>
    </source>
</evidence>